<evidence type="ECO:0000313" key="2">
    <source>
        <dbReference type="EMBL" id="GMF24196.1"/>
    </source>
</evidence>
<reference evidence="2" key="1">
    <citation type="submission" date="2023-04" db="EMBL/GenBank/DDBJ databases">
        <title>Phytophthora fragariaefolia NBRC 109709.</title>
        <authorList>
            <person name="Ichikawa N."/>
            <person name="Sato H."/>
            <person name="Tonouchi N."/>
        </authorList>
    </citation>
    <scope>NUCLEOTIDE SEQUENCE</scope>
    <source>
        <strain evidence="2">NBRC 109709</strain>
    </source>
</reference>
<dbReference type="EMBL" id="BSXT01000314">
    <property type="protein sequence ID" value="GMF24196.1"/>
    <property type="molecule type" value="Genomic_DNA"/>
</dbReference>
<evidence type="ECO:0000313" key="3">
    <source>
        <dbReference type="Proteomes" id="UP001165121"/>
    </source>
</evidence>
<comment type="caution">
    <text evidence="2">The sequence shown here is derived from an EMBL/GenBank/DDBJ whole genome shotgun (WGS) entry which is preliminary data.</text>
</comment>
<proteinExistence type="predicted"/>
<feature type="region of interest" description="Disordered" evidence="1">
    <location>
        <begin position="1"/>
        <end position="21"/>
    </location>
</feature>
<keyword evidence="3" id="KW-1185">Reference proteome</keyword>
<protein>
    <submittedName>
        <fullName evidence="2">Unnamed protein product</fullName>
    </submittedName>
</protein>
<name>A0A9W6U323_9STRA</name>
<evidence type="ECO:0000256" key="1">
    <source>
        <dbReference type="SAM" id="MobiDB-lite"/>
    </source>
</evidence>
<organism evidence="2 3">
    <name type="scientific">Phytophthora fragariaefolia</name>
    <dbReference type="NCBI Taxonomy" id="1490495"/>
    <lineage>
        <taxon>Eukaryota</taxon>
        <taxon>Sar</taxon>
        <taxon>Stramenopiles</taxon>
        <taxon>Oomycota</taxon>
        <taxon>Peronosporomycetes</taxon>
        <taxon>Peronosporales</taxon>
        <taxon>Peronosporaceae</taxon>
        <taxon>Phytophthora</taxon>
    </lineage>
</organism>
<accession>A0A9W6U323</accession>
<sequence length="111" mass="11725">MCNSCLSSQHGVSHTLDGQTPSTHCRIQEDEANSFPIAYASSVVATIFPSDLDDKSDPTLMQIAASEGLRVSISTTTGLHGGRQTAILSFLRGLSGKTGFCSPILRSLVLN</sequence>
<gene>
    <name evidence="2" type="ORF">Pfra01_000401600</name>
</gene>
<dbReference type="Proteomes" id="UP001165121">
    <property type="component" value="Unassembled WGS sequence"/>
</dbReference>
<dbReference type="AlphaFoldDB" id="A0A9W6U323"/>